<name>A0A7X6IA94_9BACT</name>
<dbReference type="InterPro" id="IPR007197">
    <property type="entry name" value="rSAM"/>
</dbReference>
<dbReference type="CDD" id="cd02440">
    <property type="entry name" value="AdoMet_MTases"/>
    <property type="match status" value="1"/>
</dbReference>
<dbReference type="Proteomes" id="UP000534783">
    <property type="component" value="Unassembled WGS sequence"/>
</dbReference>
<dbReference type="PROSITE" id="PS51918">
    <property type="entry name" value="RADICAL_SAM"/>
    <property type="match status" value="1"/>
</dbReference>
<evidence type="ECO:0000256" key="3">
    <source>
        <dbReference type="ARBA" id="ARBA00022723"/>
    </source>
</evidence>
<dbReference type="Pfam" id="PF04055">
    <property type="entry name" value="Radical_SAM"/>
    <property type="match status" value="1"/>
</dbReference>
<gene>
    <name evidence="7" type="ORF">MNODULE_06005</name>
</gene>
<keyword evidence="5" id="KW-0411">Iron-sulfur</keyword>
<keyword evidence="2" id="KW-0949">S-adenosyl-L-methionine</keyword>
<dbReference type="InterPro" id="IPR023885">
    <property type="entry name" value="4Fe4S-binding_SPASM_dom"/>
</dbReference>
<dbReference type="SUPFAM" id="SSF53335">
    <property type="entry name" value="S-adenosyl-L-methionine-dependent methyltransferases"/>
    <property type="match status" value="1"/>
</dbReference>
<dbReference type="GO" id="GO:0008168">
    <property type="term" value="F:methyltransferase activity"/>
    <property type="evidence" value="ECO:0007669"/>
    <property type="project" value="UniProtKB-KW"/>
</dbReference>
<dbReference type="SFLD" id="SFLDG01067">
    <property type="entry name" value="SPASM/twitch_domain_containing"/>
    <property type="match status" value="1"/>
</dbReference>
<comment type="caution">
    <text evidence="7">The sequence shown here is derived from an EMBL/GenBank/DDBJ whole genome shotgun (WGS) entry which is preliminary data.</text>
</comment>
<dbReference type="GO" id="GO:0046872">
    <property type="term" value="F:metal ion binding"/>
    <property type="evidence" value="ECO:0007669"/>
    <property type="project" value="UniProtKB-KW"/>
</dbReference>
<dbReference type="Pfam" id="PF13186">
    <property type="entry name" value="SPASM"/>
    <property type="match status" value="1"/>
</dbReference>
<organism evidence="7 8">
    <name type="scientific">Candidatus Manganitrophus noduliformans</name>
    <dbReference type="NCBI Taxonomy" id="2606439"/>
    <lineage>
        <taxon>Bacteria</taxon>
        <taxon>Pseudomonadati</taxon>
        <taxon>Nitrospirota</taxon>
        <taxon>Nitrospiria</taxon>
        <taxon>Candidatus Troglogloeales</taxon>
        <taxon>Candidatus Manganitrophaceae</taxon>
        <taxon>Candidatus Manganitrophus</taxon>
    </lineage>
</organism>
<evidence type="ECO:0000256" key="4">
    <source>
        <dbReference type="ARBA" id="ARBA00023004"/>
    </source>
</evidence>
<keyword evidence="7" id="KW-0489">Methyltransferase</keyword>
<dbReference type="InterPro" id="IPR029063">
    <property type="entry name" value="SAM-dependent_MTases_sf"/>
</dbReference>
<evidence type="ECO:0000313" key="8">
    <source>
        <dbReference type="Proteomes" id="UP000534783"/>
    </source>
</evidence>
<protein>
    <submittedName>
        <fullName evidence="7">Methyltransferase domain-containing protein</fullName>
    </submittedName>
</protein>
<dbReference type="EMBL" id="VTOW01000001">
    <property type="protein sequence ID" value="NKE70298.1"/>
    <property type="molecule type" value="Genomic_DNA"/>
</dbReference>
<keyword evidence="8" id="KW-1185">Reference proteome</keyword>
<dbReference type="CDD" id="cd01335">
    <property type="entry name" value="Radical_SAM"/>
    <property type="match status" value="1"/>
</dbReference>
<accession>A0A7X6IA94</accession>
<keyword evidence="7" id="KW-0808">Transferase</keyword>
<sequence length="832" mass="91369">MSNEISLHETSRLFAPIYREVERGERVLLIDPEAPHWIITDQRGARIIGELDGRRSFGEIVSNYCRTVQVDWAKGWLHCHTFLGNALRSGFLSTLPFVRAPYPGRPEALELDRLSELWLHVTNACNLSCAHCLVNSSPSGIPGAETDFWIRTIDQARDLGVSRFYITGGEPFLRSDLFELIGRITREAELIILTNAMLLRGEKLKRLSEFDRTRITLQVSLDGPTAEVNDPIRGKGTFDAALHGIKEVIGIGFSPTLTTVVTRSNVTLLTEMVPLAASLGIKNIHLLLSHHRGRSIGSDSLASPSNAELLTAFQNVEAATEQAGIRFDNLDALKSRLLGRPGVKRDLSNAAYESLCVYADGAVYPSAALAGLPPFRMGSLSDQPLETIWRESQVARQIRSATVQKKARCKDCYLKYLCGGGDLEHSVLYSGRFLGEDPFSEFYEEWIIQTLFSHAEKRSRKKIPSGYDRPILFATMGEGVLEEAQDQGARAIGGFEVALSRSACVLSVDLDHSRRVVSDFYGAAAETPQPALCCPGGYPQEDSSHIPKEVLEIAYGCGSPVGLAGIAAGETMVDLGSGGGIDCFIAAKKVGRQGKVVGIDMTDAMLEKAREANKTVALNLGYDVVEFRKGYLEEIPLPDRFSDVITSNCVINLSPDKRQVFVEMWRVLKDFGRIVVSDTVAERPVPPGMKANPRLWGECVSGALTEAEYLSRLEEAGFYGMAVIKKNLWKEVEGYRFYSVVIRGFKYEKKRGCNYVGQEAIYLGPMQAVIDEEGHLFPRNQPVEVCTDTAAKLKQPPYAGSFAVIEGKGGDQTVSISASAEEETCCPPGQCC</sequence>
<evidence type="ECO:0000256" key="2">
    <source>
        <dbReference type="ARBA" id="ARBA00022691"/>
    </source>
</evidence>
<dbReference type="SUPFAM" id="SSF102114">
    <property type="entry name" value="Radical SAM enzymes"/>
    <property type="match status" value="1"/>
</dbReference>
<dbReference type="InterPro" id="IPR050377">
    <property type="entry name" value="Radical_SAM_PqqE_MftC-like"/>
</dbReference>
<dbReference type="InterPro" id="IPR058240">
    <property type="entry name" value="rSAM_sf"/>
</dbReference>
<evidence type="ECO:0000313" key="7">
    <source>
        <dbReference type="EMBL" id="NKE70298.1"/>
    </source>
</evidence>
<dbReference type="Pfam" id="PF13847">
    <property type="entry name" value="Methyltransf_31"/>
    <property type="match status" value="1"/>
</dbReference>
<dbReference type="PANTHER" id="PTHR11228:SF7">
    <property type="entry name" value="PQQA PEPTIDE CYCLASE"/>
    <property type="match status" value="1"/>
</dbReference>
<dbReference type="NCBIfam" id="TIGR04085">
    <property type="entry name" value="rSAM_more_4Fe4S"/>
    <property type="match status" value="1"/>
</dbReference>
<evidence type="ECO:0000256" key="5">
    <source>
        <dbReference type="ARBA" id="ARBA00023014"/>
    </source>
</evidence>
<dbReference type="InterPro" id="IPR025714">
    <property type="entry name" value="Methyltranfer_dom"/>
</dbReference>
<reference evidence="7 8" key="1">
    <citation type="journal article" date="2020" name="Nature">
        <title>Bacterial chemolithoautotrophy via manganese oxidation.</title>
        <authorList>
            <person name="Yu H."/>
            <person name="Leadbetter J.R."/>
        </authorList>
    </citation>
    <scope>NUCLEOTIDE SEQUENCE [LARGE SCALE GENOMIC DNA]</scope>
    <source>
        <strain evidence="7 8">Mn-1</strain>
    </source>
</reference>
<proteinExistence type="predicted"/>
<dbReference type="Gene3D" id="3.40.50.150">
    <property type="entry name" value="Vaccinia Virus protein VP39"/>
    <property type="match status" value="1"/>
</dbReference>
<dbReference type="InterPro" id="IPR013785">
    <property type="entry name" value="Aldolase_TIM"/>
</dbReference>
<evidence type="ECO:0000256" key="1">
    <source>
        <dbReference type="ARBA" id="ARBA00001966"/>
    </source>
</evidence>
<comment type="cofactor">
    <cofactor evidence="1">
        <name>[4Fe-4S] cluster</name>
        <dbReference type="ChEBI" id="CHEBI:49883"/>
    </cofactor>
</comment>
<dbReference type="Gene3D" id="3.20.20.70">
    <property type="entry name" value="Aldolase class I"/>
    <property type="match status" value="1"/>
</dbReference>
<dbReference type="GO" id="GO:0051536">
    <property type="term" value="F:iron-sulfur cluster binding"/>
    <property type="evidence" value="ECO:0007669"/>
    <property type="project" value="UniProtKB-KW"/>
</dbReference>
<dbReference type="SFLD" id="SFLDS00029">
    <property type="entry name" value="Radical_SAM"/>
    <property type="match status" value="1"/>
</dbReference>
<dbReference type="GO" id="GO:0032259">
    <property type="term" value="P:methylation"/>
    <property type="evidence" value="ECO:0007669"/>
    <property type="project" value="UniProtKB-KW"/>
</dbReference>
<dbReference type="PANTHER" id="PTHR11228">
    <property type="entry name" value="RADICAL SAM DOMAIN PROTEIN"/>
    <property type="match status" value="1"/>
</dbReference>
<dbReference type="RefSeq" id="WP_168058558.1">
    <property type="nucleotide sequence ID" value="NZ_VTOW01000001.1"/>
</dbReference>
<evidence type="ECO:0000259" key="6">
    <source>
        <dbReference type="PROSITE" id="PS51918"/>
    </source>
</evidence>
<dbReference type="AlphaFoldDB" id="A0A7X6IA94"/>
<feature type="domain" description="Radical SAM core" evidence="6">
    <location>
        <begin position="111"/>
        <end position="326"/>
    </location>
</feature>
<keyword evidence="3" id="KW-0479">Metal-binding</keyword>
<keyword evidence="4" id="KW-0408">Iron</keyword>
<dbReference type="SFLD" id="SFLDG01386">
    <property type="entry name" value="main_SPASM_domain-containing"/>
    <property type="match status" value="1"/>
</dbReference>